<feature type="chain" id="PRO_5025449550" evidence="7">
    <location>
        <begin position="39"/>
        <end position="131"/>
    </location>
</feature>
<keyword evidence="10" id="KW-1185">Reference proteome</keyword>
<dbReference type="InterPro" id="IPR018142">
    <property type="entry name" value="Somatostatin/Cortistatin_C"/>
</dbReference>
<evidence type="ECO:0000256" key="4">
    <source>
        <dbReference type="ARBA" id="ARBA00022525"/>
    </source>
</evidence>
<evidence type="ECO:0000256" key="7">
    <source>
        <dbReference type="SAM" id="SignalP"/>
    </source>
</evidence>
<comment type="similarity">
    <text evidence="3">Belongs to the somatostatin family.</text>
</comment>
<evidence type="ECO:0000313" key="9">
    <source>
        <dbReference type="Ensembl" id="ENSSAUP00010052606.1"/>
    </source>
</evidence>
<proteinExistence type="inferred from homology"/>
<evidence type="ECO:0000313" key="10">
    <source>
        <dbReference type="Proteomes" id="UP000472265"/>
    </source>
</evidence>
<feature type="signal peptide" evidence="7">
    <location>
        <begin position="1"/>
        <end position="38"/>
    </location>
</feature>
<keyword evidence="4" id="KW-0964">Secreted</keyword>
<feature type="domain" description="Somatostatin/Cortistatin C-terminal" evidence="8">
    <location>
        <begin position="116"/>
        <end position="131"/>
    </location>
</feature>
<dbReference type="OMA" id="WKSWTSC"/>
<accession>A0A671XUS3</accession>
<comment type="subcellular location">
    <subcellularLocation>
        <location evidence="2">Secreted</location>
    </subcellularLocation>
</comment>
<reference evidence="9" key="2">
    <citation type="submission" date="2025-08" db="UniProtKB">
        <authorList>
            <consortium name="Ensembl"/>
        </authorList>
    </citation>
    <scope>IDENTIFICATION</scope>
</reference>
<dbReference type="OrthoDB" id="8519032at2759"/>
<gene>
    <name evidence="9" type="primary">LOC115572396</name>
</gene>
<keyword evidence="6" id="KW-1015">Disulfide bond</keyword>
<dbReference type="Proteomes" id="UP000472265">
    <property type="component" value="Chromosome 21"/>
</dbReference>
<comment type="function">
    <text evidence="1">Somatostatin inhibits the release of somatotropin.</text>
</comment>
<name>A0A671XUS3_SPAAU</name>
<organism evidence="9 10">
    <name type="scientific">Sparus aurata</name>
    <name type="common">Gilthead sea bream</name>
    <dbReference type="NCBI Taxonomy" id="8175"/>
    <lineage>
        <taxon>Eukaryota</taxon>
        <taxon>Metazoa</taxon>
        <taxon>Chordata</taxon>
        <taxon>Craniata</taxon>
        <taxon>Vertebrata</taxon>
        <taxon>Euteleostomi</taxon>
        <taxon>Actinopterygii</taxon>
        <taxon>Neopterygii</taxon>
        <taxon>Teleostei</taxon>
        <taxon>Neoteleostei</taxon>
        <taxon>Acanthomorphata</taxon>
        <taxon>Eupercaria</taxon>
        <taxon>Spariformes</taxon>
        <taxon>Sparidae</taxon>
        <taxon>Sparus</taxon>
    </lineage>
</organism>
<dbReference type="GO" id="GO:0005576">
    <property type="term" value="C:extracellular region"/>
    <property type="evidence" value="ECO:0007669"/>
    <property type="project" value="UniProtKB-SubCell"/>
</dbReference>
<evidence type="ECO:0000259" key="8">
    <source>
        <dbReference type="Pfam" id="PF03002"/>
    </source>
</evidence>
<keyword evidence="5" id="KW-0372">Hormone</keyword>
<dbReference type="InParanoid" id="A0A671XUS3"/>
<dbReference type="Ensembl" id="ENSSAUT00010055311.1">
    <property type="protein sequence ID" value="ENSSAUP00010052606.1"/>
    <property type="gene ID" value="ENSSAUG00010021814.1"/>
</dbReference>
<evidence type="ECO:0000256" key="6">
    <source>
        <dbReference type="ARBA" id="ARBA00023157"/>
    </source>
</evidence>
<evidence type="ECO:0000256" key="1">
    <source>
        <dbReference type="ARBA" id="ARBA00003524"/>
    </source>
</evidence>
<reference evidence="9" key="3">
    <citation type="submission" date="2025-09" db="UniProtKB">
        <authorList>
            <consortium name="Ensembl"/>
        </authorList>
    </citation>
    <scope>IDENTIFICATION</scope>
</reference>
<dbReference type="AlphaFoldDB" id="A0A671XUS3"/>
<evidence type="ECO:0000256" key="3">
    <source>
        <dbReference type="ARBA" id="ARBA00008327"/>
    </source>
</evidence>
<protein>
    <submittedName>
        <fullName evidence="9">Somatostatin-1A-like</fullName>
    </submittedName>
</protein>
<dbReference type="GeneTree" id="ENSGT00940000177127"/>
<dbReference type="Pfam" id="PF03002">
    <property type="entry name" value="Somatostatin"/>
    <property type="match status" value="1"/>
</dbReference>
<keyword evidence="7" id="KW-0732">Signal</keyword>
<reference evidence="9" key="1">
    <citation type="submission" date="2021-04" db="EMBL/GenBank/DDBJ databases">
        <authorList>
            <consortium name="Wellcome Sanger Institute Data Sharing"/>
        </authorList>
    </citation>
    <scope>NUCLEOTIDE SEQUENCE [LARGE SCALE GENOMIC DNA]</scope>
</reference>
<sequence>MLLFLTTKNPLSTSTISQLTMACVLCILALLCFASCVAENTETEQEFKDLQIQPGSLSWLDKLRNVQQESTRKQSFTDMLYKLLKSENGVIPQEPAETDTREKNRRGVGGVRAYTRKAGCRVFYWKTLTAC</sequence>
<dbReference type="GO" id="GO:0005179">
    <property type="term" value="F:hormone activity"/>
    <property type="evidence" value="ECO:0007669"/>
    <property type="project" value="UniProtKB-KW"/>
</dbReference>
<dbReference type="RefSeq" id="XP_030258274.1">
    <property type="nucleotide sequence ID" value="XM_030402414.1"/>
</dbReference>
<dbReference type="GeneID" id="115572396"/>
<evidence type="ECO:0000256" key="5">
    <source>
        <dbReference type="ARBA" id="ARBA00022702"/>
    </source>
</evidence>
<evidence type="ECO:0000256" key="2">
    <source>
        <dbReference type="ARBA" id="ARBA00004613"/>
    </source>
</evidence>